<reference evidence="2 3" key="1">
    <citation type="journal article" date="2016" name="Nat. Commun.">
        <title>Thousands of microbial genomes shed light on interconnected biogeochemical processes in an aquifer system.</title>
        <authorList>
            <person name="Anantharaman K."/>
            <person name="Brown C.T."/>
            <person name="Hug L.A."/>
            <person name="Sharon I."/>
            <person name="Castelle C.J."/>
            <person name="Probst A.J."/>
            <person name="Thomas B.C."/>
            <person name="Singh A."/>
            <person name="Wilkins M.J."/>
            <person name="Karaoz U."/>
            <person name="Brodie E.L."/>
            <person name="Williams K.H."/>
            <person name="Hubbard S.S."/>
            <person name="Banfield J.F."/>
        </authorList>
    </citation>
    <scope>NUCLEOTIDE SEQUENCE [LARGE SCALE GENOMIC DNA]</scope>
</reference>
<dbReference type="InterPro" id="IPR036736">
    <property type="entry name" value="ACP-like_sf"/>
</dbReference>
<gene>
    <name evidence="2" type="ORF">A3B54_01825</name>
</gene>
<evidence type="ECO:0000259" key="1">
    <source>
        <dbReference type="Pfam" id="PF00550"/>
    </source>
</evidence>
<evidence type="ECO:0000313" key="2">
    <source>
        <dbReference type="EMBL" id="OGE00119.1"/>
    </source>
</evidence>
<dbReference type="SUPFAM" id="SSF47336">
    <property type="entry name" value="ACP-like"/>
    <property type="match status" value="1"/>
</dbReference>
<dbReference type="AlphaFoldDB" id="A0A1F5H7R0"/>
<evidence type="ECO:0000313" key="3">
    <source>
        <dbReference type="Proteomes" id="UP000177039"/>
    </source>
</evidence>
<dbReference type="Pfam" id="PF00550">
    <property type="entry name" value="PP-binding"/>
    <property type="match status" value="1"/>
</dbReference>
<feature type="domain" description="Carrier" evidence="1">
    <location>
        <begin position="7"/>
        <end position="69"/>
    </location>
</feature>
<comment type="caution">
    <text evidence="2">The sequence shown here is derived from an EMBL/GenBank/DDBJ whole genome shotgun (WGS) entry which is preliminary data.</text>
</comment>
<proteinExistence type="predicted"/>
<accession>A0A1F5H7R0</accession>
<protein>
    <recommendedName>
        <fullName evidence="1">Carrier domain-containing protein</fullName>
    </recommendedName>
</protein>
<organism evidence="2 3">
    <name type="scientific">Candidatus Curtissbacteria bacterium RIFCSPLOWO2_01_FULL_42_50</name>
    <dbReference type="NCBI Taxonomy" id="1797730"/>
    <lineage>
        <taxon>Bacteria</taxon>
        <taxon>Candidatus Curtissiibacteriota</taxon>
    </lineage>
</organism>
<dbReference type="EMBL" id="MFBT01000005">
    <property type="protein sequence ID" value="OGE00119.1"/>
    <property type="molecule type" value="Genomic_DNA"/>
</dbReference>
<dbReference type="Proteomes" id="UP000177039">
    <property type="component" value="Unassembled WGS sequence"/>
</dbReference>
<dbReference type="Gene3D" id="1.10.1200.10">
    <property type="entry name" value="ACP-like"/>
    <property type="match status" value="1"/>
</dbReference>
<dbReference type="InterPro" id="IPR009081">
    <property type="entry name" value="PP-bd_ACP"/>
</dbReference>
<sequence length="81" mass="9376">MTDFLEDIKELIVKQFAIPAQNIDEDSHLEKDLGIADLEMEDFITTIENKYEIKIPQDKIPPFKKVSDIVSFLYENVDISS</sequence>
<name>A0A1F5H7R0_9BACT</name>